<proteinExistence type="predicted"/>
<dbReference type="Proteomes" id="UP000322918">
    <property type="component" value="Unassembled WGS sequence"/>
</dbReference>
<protein>
    <submittedName>
        <fullName evidence="1">Universal stress protein</fullName>
    </submittedName>
</protein>
<dbReference type="Gene3D" id="3.40.50.12370">
    <property type="match status" value="1"/>
</dbReference>
<name>A0A5M9HET0_9SPHI</name>
<evidence type="ECO:0000313" key="1">
    <source>
        <dbReference type="EMBL" id="KAA8483397.1"/>
    </source>
</evidence>
<organism evidence="1 2">
    <name type="scientific">Arcticibacter tournemirensis</name>
    <dbReference type="NCBI Taxonomy" id="699437"/>
    <lineage>
        <taxon>Bacteria</taxon>
        <taxon>Pseudomonadati</taxon>
        <taxon>Bacteroidota</taxon>
        <taxon>Sphingobacteriia</taxon>
        <taxon>Sphingobacteriales</taxon>
        <taxon>Sphingobacteriaceae</taxon>
        <taxon>Arcticibacter</taxon>
    </lineage>
</organism>
<reference evidence="1 2" key="1">
    <citation type="submission" date="2019-09" db="EMBL/GenBank/DDBJ databases">
        <title>Pararcticibacter amylolyticus gen. nov., sp. nov., isolated from a rottenly hemp rope, and reclassification of Pedobacter tournemirensis as Pararcticibacter tournemirensis comb. nov.</title>
        <authorList>
            <person name="Cai Y."/>
        </authorList>
    </citation>
    <scope>NUCLEOTIDE SEQUENCE [LARGE SCALE GENOMIC DNA]</scope>
    <source>
        <strain evidence="1 2">TF5-37.2-LB10</strain>
    </source>
</reference>
<keyword evidence="2" id="KW-1185">Reference proteome</keyword>
<dbReference type="EMBL" id="VWNE01000012">
    <property type="protein sequence ID" value="KAA8483397.1"/>
    <property type="molecule type" value="Genomic_DNA"/>
</dbReference>
<accession>A0A5M9HET0</accession>
<evidence type="ECO:0000313" key="2">
    <source>
        <dbReference type="Proteomes" id="UP000322918"/>
    </source>
</evidence>
<dbReference type="AlphaFoldDB" id="A0A5M9HET0"/>
<dbReference type="SUPFAM" id="SSF52402">
    <property type="entry name" value="Adenine nucleotide alpha hydrolases-like"/>
    <property type="match status" value="1"/>
</dbReference>
<comment type="caution">
    <text evidence="1">The sequence shown here is derived from an EMBL/GenBank/DDBJ whole genome shotgun (WGS) entry which is preliminary data.</text>
</comment>
<sequence length="277" mass="31364">MKTIFLINDNSAHAKHAAELAYNIACKVQANILIGNIVKTGRVVSVKEKTLIGGNIETTVETTPDLRKHLQNLNTEADSFKPIIGNINLADLSVSDISQLINKHKIWMVVKGTPAKHSLRSESHSANINFVLNKIKCPVLLVPENSVVNDFERMIYMADLRYCQLHVVRFLTEMADPFGANVMVAHLSAKELPNMDREYSHSVFRETICRSIRYDKLFFDNIQERDVRKAVDILINGMSTDLMALVNHQFHFEEVVNGQIEDTLPPYINIPLLIFPN</sequence>
<gene>
    <name evidence="1" type="ORF">F1649_09415</name>
</gene>
<dbReference type="OrthoDB" id="790059at2"/>
<dbReference type="RefSeq" id="WP_141815203.1">
    <property type="nucleotide sequence ID" value="NZ_VFPL01000001.1"/>
</dbReference>